<dbReference type="EMBL" id="CP015378">
    <property type="protein sequence ID" value="ANC77394.1"/>
    <property type="molecule type" value="Genomic_DNA"/>
</dbReference>
<evidence type="ECO:0000313" key="1">
    <source>
        <dbReference type="EMBL" id="ANC77394.1"/>
    </source>
</evidence>
<reference evidence="1 2" key="1">
    <citation type="submission" date="2016-04" db="EMBL/GenBank/DDBJ databases">
        <title>Complete genome sequence of Fictibacillus phosphorivorans G25-29, a strain toxic to nematodes.</title>
        <authorList>
            <person name="Zheng Z."/>
        </authorList>
    </citation>
    <scope>NUCLEOTIDE SEQUENCE [LARGE SCALE GENOMIC DNA]</scope>
    <source>
        <strain evidence="1 2">G25-29</strain>
    </source>
</reference>
<dbReference type="RefSeq" id="WP_066394952.1">
    <property type="nucleotide sequence ID" value="NZ_CP015378.1"/>
</dbReference>
<name>A0A160IMK8_9BACL</name>
<dbReference type="KEGG" id="fpn:ABE65_011510"/>
<keyword evidence="2" id="KW-1185">Reference proteome</keyword>
<accession>A0A160IMK8</accession>
<dbReference type="AlphaFoldDB" id="A0A160IMK8"/>
<organism evidence="1 2">
    <name type="scientific">Fictibacillus phosphorivorans</name>
    <dbReference type="NCBI Taxonomy" id="1221500"/>
    <lineage>
        <taxon>Bacteria</taxon>
        <taxon>Bacillati</taxon>
        <taxon>Bacillota</taxon>
        <taxon>Bacilli</taxon>
        <taxon>Bacillales</taxon>
        <taxon>Fictibacillaceae</taxon>
        <taxon>Fictibacillus</taxon>
    </lineage>
</organism>
<protein>
    <submittedName>
        <fullName evidence="1">Uncharacterized protein</fullName>
    </submittedName>
</protein>
<dbReference type="Proteomes" id="UP000076623">
    <property type="component" value="Chromosome"/>
</dbReference>
<evidence type="ECO:0000313" key="2">
    <source>
        <dbReference type="Proteomes" id="UP000076623"/>
    </source>
</evidence>
<sequence>MNRKFLKSFFTYNNPIERYQNIKPLMTKAGYKATHPSGNGIPQSKENVSSSISNIKLFKHQVSKSEIEFLNEFKISTNYNSVGSTERMVVKTELVYVEGVGWRVNDIYVV</sequence>
<proteinExistence type="predicted"/>
<gene>
    <name evidence="1" type="ORF">ABE65_011510</name>
</gene>